<dbReference type="InterPro" id="IPR004704">
    <property type="entry name" value="PTS_IID_man"/>
</dbReference>
<dbReference type="EMBL" id="JQIF01000050">
    <property type="protein sequence ID" value="KGJ52903.1"/>
    <property type="molecule type" value="Genomic_DNA"/>
</dbReference>
<keyword evidence="2" id="KW-0813">Transport</keyword>
<comment type="caution">
    <text evidence="2">The sequence shown here is derived from an EMBL/GenBank/DDBJ whole genome shotgun (WGS) entry which is preliminary data.</text>
</comment>
<feature type="transmembrane region" description="Helical" evidence="1">
    <location>
        <begin position="182"/>
        <end position="202"/>
    </location>
</feature>
<gene>
    <name evidence="2" type="ORF">CIAN88_12160</name>
</gene>
<dbReference type="PANTHER" id="PTHR32502">
    <property type="entry name" value="N-ACETYLGALACTOSAMINE PERMEASE II COMPONENT-RELATED"/>
    <property type="match status" value="1"/>
</dbReference>
<keyword evidence="1" id="KW-1133">Transmembrane helix</keyword>
<feature type="transmembrane region" description="Helical" evidence="1">
    <location>
        <begin position="222"/>
        <end position="241"/>
    </location>
</feature>
<dbReference type="PROSITE" id="PS51108">
    <property type="entry name" value="PTS_EIID"/>
    <property type="match status" value="1"/>
</dbReference>
<dbReference type="RefSeq" id="WP_044905672.1">
    <property type="nucleotide sequence ID" value="NZ_CAXULZ010000005.1"/>
</dbReference>
<feature type="transmembrane region" description="Helical" evidence="1">
    <location>
        <begin position="120"/>
        <end position="150"/>
    </location>
</feature>
<keyword evidence="2" id="KW-0762">Sugar transport</keyword>
<protein>
    <submittedName>
        <fullName evidence="2">PTS sugar transporter subunit IID</fullName>
    </submittedName>
</protein>
<dbReference type="AlphaFoldDB" id="A0A099I7R2"/>
<feature type="transmembrane region" description="Helical" evidence="1">
    <location>
        <begin position="67"/>
        <end position="85"/>
    </location>
</feature>
<dbReference type="InterPro" id="IPR050303">
    <property type="entry name" value="GatZ_KbaZ_carbometab"/>
</dbReference>
<organism evidence="2 3">
    <name type="scientific">Clostridium innocuum</name>
    <dbReference type="NCBI Taxonomy" id="1522"/>
    <lineage>
        <taxon>Bacteria</taxon>
        <taxon>Bacillati</taxon>
        <taxon>Bacillota</taxon>
        <taxon>Clostridia</taxon>
        <taxon>Eubacteriales</taxon>
        <taxon>Clostridiaceae</taxon>
        <taxon>Clostridium</taxon>
    </lineage>
</organism>
<name>A0A099I7R2_CLOIN</name>
<keyword evidence="1" id="KW-0472">Membrane</keyword>
<dbReference type="Pfam" id="PF03613">
    <property type="entry name" value="EIID-AGA"/>
    <property type="match status" value="1"/>
</dbReference>
<evidence type="ECO:0000313" key="3">
    <source>
        <dbReference type="Proteomes" id="UP000030008"/>
    </source>
</evidence>
<feature type="transmembrane region" description="Helical" evidence="1">
    <location>
        <begin position="253"/>
        <end position="270"/>
    </location>
</feature>
<dbReference type="GO" id="GO:0005886">
    <property type="term" value="C:plasma membrane"/>
    <property type="evidence" value="ECO:0007669"/>
    <property type="project" value="TreeGrafter"/>
</dbReference>
<reference evidence="2 3" key="1">
    <citation type="submission" date="2014-08" db="EMBL/GenBank/DDBJ databases">
        <title>Clostridium innocuum, an unnegligible vancomycin-resistant pathogen causing extra-intestinal infections.</title>
        <authorList>
            <person name="Feng Y."/>
            <person name="Chiu C.-H."/>
        </authorList>
    </citation>
    <scope>NUCLEOTIDE SEQUENCE [LARGE SCALE GENOMIC DNA]</scope>
    <source>
        <strain evidence="2 3">AN88</strain>
    </source>
</reference>
<keyword evidence="1" id="KW-0812">Transmembrane</keyword>
<dbReference type="PANTHER" id="PTHR32502:SF27">
    <property type="entry name" value="PTS SYSTEM, MANNOSE-SPECIFIC IID COMPONENT"/>
    <property type="match status" value="1"/>
</dbReference>
<evidence type="ECO:0000256" key="1">
    <source>
        <dbReference type="SAM" id="Phobius"/>
    </source>
</evidence>
<evidence type="ECO:0000313" key="2">
    <source>
        <dbReference type="EMBL" id="KGJ52903.1"/>
    </source>
</evidence>
<sequence>MTDTKFEMTNKIYREMFINHLTYQWGWNYERQQADGCLFTLTPVLKRIYKDAPVEAKERAIKRHLEFFNTHATLAPLLFGLIAALEVNTPEDEKDSITSIKTGLMGPIAGLGDGLFWFTLWPICASIGATMAVTGNIFGAIFTFVVFNILNQGMKWFGFRIGYTKGMEIINSGSGDEVIKRISGAATVLGLCVAGCLVSTTVKVNVPLVFTSGEGKIVVQELIDKIMPCFLPVLVTVFCYWRLKKTNGKEAVLLIFGIMIVSIGLTYLGILG</sequence>
<proteinExistence type="predicted"/>
<dbReference type="GO" id="GO:0009401">
    <property type="term" value="P:phosphoenolpyruvate-dependent sugar phosphotransferase system"/>
    <property type="evidence" value="ECO:0007669"/>
    <property type="project" value="InterPro"/>
</dbReference>
<accession>A0A099I7R2</accession>
<dbReference type="Proteomes" id="UP000030008">
    <property type="component" value="Unassembled WGS sequence"/>
</dbReference>